<dbReference type="AlphaFoldDB" id="D3PY11"/>
<dbReference type="GO" id="GO:0016891">
    <property type="term" value="F:RNA endonuclease activity producing 5'-phosphomonoesters, hydrolytic mechanism"/>
    <property type="evidence" value="ECO:0007669"/>
    <property type="project" value="TreeGrafter"/>
</dbReference>
<dbReference type="PANTHER" id="PTHR43856:SF1">
    <property type="entry name" value="MITOCHONDRIAL CARDIOLIPIN HYDROLASE"/>
    <property type="match status" value="1"/>
</dbReference>
<evidence type="ECO:0000259" key="8">
    <source>
        <dbReference type="PROSITE" id="PS50035"/>
    </source>
</evidence>
<feature type="signal peptide" evidence="7">
    <location>
        <begin position="1"/>
        <end position="38"/>
    </location>
</feature>
<dbReference type="SUPFAM" id="SSF56024">
    <property type="entry name" value="Phospholipase D/nuclease"/>
    <property type="match status" value="2"/>
</dbReference>
<dbReference type="Gene3D" id="3.30.870.10">
    <property type="entry name" value="Endonuclease Chain A"/>
    <property type="match status" value="2"/>
</dbReference>
<gene>
    <name evidence="9" type="ordered locus">Snas_5710</name>
</gene>
<dbReference type="Pfam" id="PF13091">
    <property type="entry name" value="PLDc_2"/>
    <property type="match status" value="2"/>
</dbReference>
<dbReference type="InterPro" id="IPR025202">
    <property type="entry name" value="PLD-like_dom"/>
</dbReference>
<dbReference type="PROSITE" id="PS50035">
    <property type="entry name" value="PLD"/>
    <property type="match status" value="1"/>
</dbReference>
<evidence type="ECO:0000256" key="2">
    <source>
        <dbReference type="ARBA" id="ARBA00008664"/>
    </source>
</evidence>
<dbReference type="EMBL" id="CP001778">
    <property type="protein sequence ID" value="ADD45340.1"/>
    <property type="molecule type" value="Genomic_DNA"/>
</dbReference>
<dbReference type="STRING" id="446470.Snas_5710"/>
<dbReference type="EC" id="3.1.4.4" evidence="3"/>
<reference evidence="9 10" key="1">
    <citation type="journal article" date="2009" name="Stand. Genomic Sci.">
        <title>Complete genome sequence of Stackebrandtia nassauensis type strain (LLR-40K-21).</title>
        <authorList>
            <person name="Munk C."/>
            <person name="Lapidus A."/>
            <person name="Copeland A."/>
            <person name="Jando M."/>
            <person name="Mayilraj S."/>
            <person name="Glavina Del Rio T."/>
            <person name="Nolan M."/>
            <person name="Chen F."/>
            <person name="Lucas S."/>
            <person name="Tice H."/>
            <person name="Cheng J.F."/>
            <person name="Han C."/>
            <person name="Detter J.C."/>
            <person name="Bruce D."/>
            <person name="Goodwin L."/>
            <person name="Chain P."/>
            <person name="Pitluck S."/>
            <person name="Goker M."/>
            <person name="Ovchinikova G."/>
            <person name="Pati A."/>
            <person name="Ivanova N."/>
            <person name="Mavromatis K."/>
            <person name="Chen A."/>
            <person name="Palaniappan K."/>
            <person name="Land M."/>
            <person name="Hauser L."/>
            <person name="Chang Y.J."/>
            <person name="Jeffries C.D."/>
            <person name="Bristow J."/>
            <person name="Eisen J.A."/>
            <person name="Markowitz V."/>
            <person name="Hugenholtz P."/>
            <person name="Kyrpides N.C."/>
            <person name="Klenk H.P."/>
        </authorList>
    </citation>
    <scope>NUCLEOTIDE SEQUENCE [LARGE SCALE GENOMIC DNA]</scope>
    <source>
        <strain evidence="10">DSM 44728 / CIP 108903 / NRRL B-16338 / NBRC 102104 / LLR-40K-21</strain>
    </source>
</reference>
<dbReference type="PANTHER" id="PTHR43856">
    <property type="entry name" value="CARDIOLIPIN HYDROLASE"/>
    <property type="match status" value="1"/>
</dbReference>
<name>D3PY11_STANL</name>
<dbReference type="InterPro" id="IPR001736">
    <property type="entry name" value="PLipase_D/transphosphatidylase"/>
</dbReference>
<evidence type="ECO:0000256" key="6">
    <source>
        <dbReference type="ARBA" id="ARBA00023098"/>
    </source>
</evidence>
<keyword evidence="5" id="KW-0442">Lipid degradation</keyword>
<dbReference type="GO" id="GO:0006793">
    <property type="term" value="P:phosphorus metabolic process"/>
    <property type="evidence" value="ECO:0007669"/>
    <property type="project" value="UniProtKB-ARBA"/>
</dbReference>
<protein>
    <recommendedName>
        <fullName evidence="3">phospholipase D</fullName>
        <ecNumber evidence="3">3.1.4.4</ecNumber>
    </recommendedName>
</protein>
<evidence type="ECO:0000256" key="4">
    <source>
        <dbReference type="ARBA" id="ARBA00022801"/>
    </source>
</evidence>
<evidence type="ECO:0000256" key="3">
    <source>
        <dbReference type="ARBA" id="ARBA00012027"/>
    </source>
</evidence>
<dbReference type="KEGG" id="sna:Snas_5710"/>
<sequence>MRLRRLNHSSRTKRTLIYASALAVVAAGTVGATTYAQADASTRAGGCTASGAYEVCFNDPAGGSDPLIETRLRELTRSAESGDSIRVSLYTWTRAELANDLVAAKKRGVDVKVVLDGHNKTDGNAGYTVLRDGGVPVTSCSDNGCIGSNVNHNKLYLFNIDGVKQSVLSSANLSTAQTGWYNNLIRITDSGLYDYYQGYWNRMNAQSWTYDGVTWHDDDKVGYGSSTATKAYVYPRGTDNVLGVLGNVTKCSTDGNGDGNSDRKIWVAQSLFTQARESVRNKLADLQDMGCDVRIVVADGTTEKWVQSSNSGGNLSDAKVGTVTNTHNKLILIDAYYAGKWQDVVFTGSHNLTGTSLDTNDEALVRVTDYFVFKEYRVYFDKLFGLASGTS</sequence>
<feature type="domain" description="PLD phosphodiesterase" evidence="8">
    <location>
        <begin position="322"/>
        <end position="356"/>
    </location>
</feature>
<keyword evidence="6" id="KW-0443">Lipid metabolism</keyword>
<accession>D3PY11</accession>
<organism evidence="9 10">
    <name type="scientific">Stackebrandtia nassauensis (strain DSM 44728 / CIP 108903 / NRRL B-16338 / NBRC 102104 / LLR-40K-21)</name>
    <dbReference type="NCBI Taxonomy" id="446470"/>
    <lineage>
        <taxon>Bacteria</taxon>
        <taxon>Bacillati</taxon>
        <taxon>Actinomycetota</taxon>
        <taxon>Actinomycetes</taxon>
        <taxon>Glycomycetales</taxon>
        <taxon>Glycomycetaceae</taxon>
        <taxon>Stackebrandtia</taxon>
    </lineage>
</organism>
<dbReference type="Proteomes" id="UP000000844">
    <property type="component" value="Chromosome"/>
</dbReference>
<proteinExistence type="inferred from homology"/>
<dbReference type="GO" id="GO:0004630">
    <property type="term" value="F:phospholipase D activity"/>
    <property type="evidence" value="ECO:0007669"/>
    <property type="project" value="UniProtKB-EC"/>
</dbReference>
<feature type="chain" id="PRO_5003048071" description="phospholipase D" evidence="7">
    <location>
        <begin position="39"/>
        <end position="391"/>
    </location>
</feature>
<dbReference type="eggNOG" id="COG1502">
    <property type="taxonomic scope" value="Bacteria"/>
</dbReference>
<dbReference type="RefSeq" id="WP_013020911.1">
    <property type="nucleotide sequence ID" value="NC_013947.1"/>
</dbReference>
<keyword evidence="10" id="KW-1185">Reference proteome</keyword>
<evidence type="ECO:0000256" key="1">
    <source>
        <dbReference type="ARBA" id="ARBA00000798"/>
    </source>
</evidence>
<comment type="similarity">
    <text evidence="2">Belongs to the phospholipase D family.</text>
</comment>
<dbReference type="HOGENOM" id="CLU_705777_0_0_11"/>
<evidence type="ECO:0000313" key="9">
    <source>
        <dbReference type="EMBL" id="ADD45340.1"/>
    </source>
</evidence>
<dbReference type="GO" id="GO:0016042">
    <property type="term" value="P:lipid catabolic process"/>
    <property type="evidence" value="ECO:0007669"/>
    <property type="project" value="UniProtKB-KW"/>
</dbReference>
<keyword evidence="4" id="KW-0378">Hydrolase</keyword>
<keyword evidence="7" id="KW-0732">Signal</keyword>
<comment type="catalytic activity">
    <reaction evidence="1">
        <text>a 1,2-diacyl-sn-glycero-3-phosphocholine + H2O = a 1,2-diacyl-sn-glycero-3-phosphate + choline + H(+)</text>
        <dbReference type="Rhea" id="RHEA:14445"/>
        <dbReference type="ChEBI" id="CHEBI:15354"/>
        <dbReference type="ChEBI" id="CHEBI:15377"/>
        <dbReference type="ChEBI" id="CHEBI:15378"/>
        <dbReference type="ChEBI" id="CHEBI:57643"/>
        <dbReference type="ChEBI" id="CHEBI:58608"/>
        <dbReference type="EC" id="3.1.4.4"/>
    </reaction>
</comment>
<dbReference type="InterPro" id="IPR051406">
    <property type="entry name" value="PLD_domain"/>
</dbReference>
<evidence type="ECO:0000313" key="10">
    <source>
        <dbReference type="Proteomes" id="UP000000844"/>
    </source>
</evidence>
<evidence type="ECO:0000256" key="7">
    <source>
        <dbReference type="SAM" id="SignalP"/>
    </source>
</evidence>
<evidence type="ECO:0000256" key="5">
    <source>
        <dbReference type="ARBA" id="ARBA00022963"/>
    </source>
</evidence>